<accession>A0A1M5VDR3</accession>
<dbReference type="PANTHER" id="PTHR48075:SF5">
    <property type="entry name" value="3-HYDROXYBUTYRYL-COA DEHYDROGENASE"/>
    <property type="match status" value="1"/>
</dbReference>
<dbReference type="EMBL" id="FQXV01000002">
    <property type="protein sequence ID" value="SHH73063.1"/>
    <property type="molecule type" value="Genomic_DNA"/>
</dbReference>
<dbReference type="STRING" id="1123282.SAMN02745823_00766"/>
<dbReference type="RefSeq" id="WP_073076338.1">
    <property type="nucleotide sequence ID" value="NZ_FQXV01000002.1"/>
</dbReference>
<feature type="site" description="Important for catalytic activity" evidence="4">
    <location>
        <position position="144"/>
    </location>
</feature>
<evidence type="ECO:0000256" key="4">
    <source>
        <dbReference type="PIRSR" id="PIRSR000105-1"/>
    </source>
</evidence>
<evidence type="ECO:0000256" key="2">
    <source>
        <dbReference type="ARBA" id="ARBA00009463"/>
    </source>
</evidence>
<feature type="domain" description="3-hydroxyacyl-CoA dehydrogenase NAD binding" evidence="6">
    <location>
        <begin position="9"/>
        <end position="186"/>
    </location>
</feature>
<gene>
    <name evidence="7" type="ORF">SAMN02745823_00766</name>
</gene>
<sequence length="321" mass="35512">MKTINDIKKIAVLGAGTMGPGIAQTFAMGGYEVTMWTRSEATREKAKDALKSSLKTFAEEGEIKAADIDAIYARISFKENVAEAVKGADFIMETIVEKREAKEELYAQLAEILPSDVIVASNTSALNIFEVIPAKLLPQQIICHWYAPPQLIPLVEVVKSEQAPQEYADIAVSMLKKCGKTAVLMKKFIQGYIVNRLQQCLNREVFYLMDNGYCDAEAIDLAAKASFIPRAVVLGLLKRADFGGLDMTANNYKNRSYTMPEHGDELPTSLAKLVEAGDLGIKTGKGFYDYEGVDIGALKTKRDKQLFEVFRLAKKFMDDPV</sequence>
<comment type="similarity">
    <text evidence="2">Belongs to the 3-hydroxyacyl-CoA dehydrogenase family.</text>
</comment>
<dbReference type="GO" id="GO:0070403">
    <property type="term" value="F:NAD+ binding"/>
    <property type="evidence" value="ECO:0007669"/>
    <property type="project" value="InterPro"/>
</dbReference>
<dbReference type="GO" id="GO:0006631">
    <property type="term" value="P:fatty acid metabolic process"/>
    <property type="evidence" value="ECO:0007669"/>
    <property type="project" value="InterPro"/>
</dbReference>
<evidence type="ECO:0000256" key="3">
    <source>
        <dbReference type="ARBA" id="ARBA00023002"/>
    </source>
</evidence>
<name>A0A1M5VDR3_9FIRM</name>
<dbReference type="InterPro" id="IPR006176">
    <property type="entry name" value="3-OHacyl-CoA_DH_NAD-bd"/>
</dbReference>
<dbReference type="Gene3D" id="3.40.50.720">
    <property type="entry name" value="NAD(P)-binding Rossmann-like Domain"/>
    <property type="match status" value="1"/>
</dbReference>
<dbReference type="SUPFAM" id="SSF51735">
    <property type="entry name" value="NAD(P)-binding Rossmann-fold domains"/>
    <property type="match status" value="1"/>
</dbReference>
<evidence type="ECO:0000313" key="7">
    <source>
        <dbReference type="EMBL" id="SHH73063.1"/>
    </source>
</evidence>
<proteinExistence type="inferred from homology"/>
<dbReference type="PANTHER" id="PTHR48075">
    <property type="entry name" value="3-HYDROXYACYL-COA DEHYDROGENASE FAMILY PROTEIN"/>
    <property type="match status" value="1"/>
</dbReference>
<dbReference type="Gene3D" id="1.10.1040.10">
    <property type="entry name" value="N-(1-d-carboxylethyl)-l-norvaline Dehydrogenase, domain 2"/>
    <property type="match status" value="1"/>
</dbReference>
<dbReference type="InterPro" id="IPR006108">
    <property type="entry name" value="3HC_DH_C"/>
</dbReference>
<dbReference type="GO" id="GO:0016616">
    <property type="term" value="F:oxidoreductase activity, acting on the CH-OH group of donors, NAD or NADP as acceptor"/>
    <property type="evidence" value="ECO:0007669"/>
    <property type="project" value="InterPro"/>
</dbReference>
<dbReference type="InterPro" id="IPR022694">
    <property type="entry name" value="3-OHacyl-CoA_DH"/>
</dbReference>
<dbReference type="OrthoDB" id="9771883at2"/>
<dbReference type="Pfam" id="PF02737">
    <property type="entry name" value="3HCDH_N"/>
    <property type="match status" value="1"/>
</dbReference>
<feature type="domain" description="3-hydroxyacyl-CoA dehydrogenase C-terminal" evidence="5">
    <location>
        <begin position="191"/>
        <end position="290"/>
    </location>
</feature>
<dbReference type="AlphaFoldDB" id="A0A1M5VDR3"/>
<keyword evidence="8" id="KW-1185">Reference proteome</keyword>
<dbReference type="PIRSF" id="PIRSF000105">
    <property type="entry name" value="HCDH"/>
    <property type="match status" value="1"/>
</dbReference>
<evidence type="ECO:0000313" key="8">
    <source>
        <dbReference type="Proteomes" id="UP000183995"/>
    </source>
</evidence>
<dbReference type="SUPFAM" id="SSF48179">
    <property type="entry name" value="6-phosphogluconate dehydrogenase C-terminal domain-like"/>
    <property type="match status" value="1"/>
</dbReference>
<dbReference type="InterPro" id="IPR008927">
    <property type="entry name" value="6-PGluconate_DH-like_C_sf"/>
</dbReference>
<dbReference type="InterPro" id="IPR036291">
    <property type="entry name" value="NAD(P)-bd_dom_sf"/>
</dbReference>
<evidence type="ECO:0000259" key="5">
    <source>
        <dbReference type="Pfam" id="PF00725"/>
    </source>
</evidence>
<comment type="pathway">
    <text evidence="1">Lipid metabolism; butanoate metabolism.</text>
</comment>
<protein>
    <submittedName>
        <fullName evidence="7">3-hydroxybutyryl-CoA dehydrogenase</fullName>
    </submittedName>
</protein>
<dbReference type="InterPro" id="IPR013328">
    <property type="entry name" value="6PGD_dom2"/>
</dbReference>
<reference evidence="7 8" key="1">
    <citation type="submission" date="2016-11" db="EMBL/GenBank/DDBJ databases">
        <authorList>
            <person name="Jaros S."/>
            <person name="Januszkiewicz K."/>
            <person name="Wedrychowicz H."/>
        </authorList>
    </citation>
    <scope>NUCLEOTIDE SEQUENCE [LARGE SCALE GENOMIC DNA]</scope>
    <source>
        <strain evidence="7 8">DSM 10068</strain>
    </source>
</reference>
<keyword evidence="3" id="KW-0560">Oxidoreductase</keyword>
<organism evidence="7 8">
    <name type="scientific">Sporobacter termitidis DSM 10068</name>
    <dbReference type="NCBI Taxonomy" id="1123282"/>
    <lineage>
        <taxon>Bacteria</taxon>
        <taxon>Bacillati</taxon>
        <taxon>Bacillota</taxon>
        <taxon>Clostridia</taxon>
        <taxon>Eubacteriales</taxon>
        <taxon>Oscillospiraceae</taxon>
        <taxon>Sporobacter</taxon>
    </lineage>
</organism>
<evidence type="ECO:0000259" key="6">
    <source>
        <dbReference type="Pfam" id="PF02737"/>
    </source>
</evidence>
<evidence type="ECO:0000256" key="1">
    <source>
        <dbReference type="ARBA" id="ARBA00005086"/>
    </source>
</evidence>
<dbReference type="Pfam" id="PF00725">
    <property type="entry name" value="3HCDH"/>
    <property type="match status" value="1"/>
</dbReference>
<dbReference type="Proteomes" id="UP000183995">
    <property type="component" value="Unassembled WGS sequence"/>
</dbReference>